<dbReference type="EMBL" id="CADEAL010003491">
    <property type="protein sequence ID" value="CAB1444922.1"/>
    <property type="molecule type" value="Genomic_DNA"/>
</dbReference>
<evidence type="ECO:0000313" key="2">
    <source>
        <dbReference type="Proteomes" id="UP001153269"/>
    </source>
</evidence>
<accession>A0A9N7V924</accession>
<protein>
    <submittedName>
        <fullName evidence="1">Uncharacterized protein</fullName>
    </submittedName>
</protein>
<comment type="caution">
    <text evidence="1">The sequence shown here is derived from an EMBL/GenBank/DDBJ whole genome shotgun (WGS) entry which is preliminary data.</text>
</comment>
<evidence type="ECO:0000313" key="1">
    <source>
        <dbReference type="EMBL" id="CAB1444922.1"/>
    </source>
</evidence>
<name>A0A9N7V924_PLEPL</name>
<reference evidence="1" key="1">
    <citation type="submission" date="2020-03" db="EMBL/GenBank/DDBJ databases">
        <authorList>
            <person name="Weist P."/>
        </authorList>
    </citation>
    <scope>NUCLEOTIDE SEQUENCE</scope>
</reference>
<gene>
    <name evidence="1" type="ORF">PLEPLA_LOCUS32652</name>
</gene>
<dbReference type="AlphaFoldDB" id="A0A9N7V924"/>
<organism evidence="1 2">
    <name type="scientific">Pleuronectes platessa</name>
    <name type="common">European plaice</name>
    <dbReference type="NCBI Taxonomy" id="8262"/>
    <lineage>
        <taxon>Eukaryota</taxon>
        <taxon>Metazoa</taxon>
        <taxon>Chordata</taxon>
        <taxon>Craniata</taxon>
        <taxon>Vertebrata</taxon>
        <taxon>Euteleostomi</taxon>
        <taxon>Actinopterygii</taxon>
        <taxon>Neopterygii</taxon>
        <taxon>Teleostei</taxon>
        <taxon>Neoteleostei</taxon>
        <taxon>Acanthomorphata</taxon>
        <taxon>Carangaria</taxon>
        <taxon>Pleuronectiformes</taxon>
        <taxon>Pleuronectoidei</taxon>
        <taxon>Pleuronectidae</taxon>
        <taxon>Pleuronectes</taxon>
    </lineage>
</organism>
<keyword evidence="2" id="KW-1185">Reference proteome</keyword>
<proteinExistence type="predicted"/>
<dbReference type="Proteomes" id="UP001153269">
    <property type="component" value="Unassembled WGS sequence"/>
</dbReference>
<sequence>MDNSDEPEDLLDGKIVFQKNKDRTFSKTKVICTLCEKTLSFHRSNTRLTTATRSMCWSARGVQVECAKPDSLARHIVQKKRPHAEVSLGKMLNPKWPLLLEKVLHIDEMHRFELSAIRSTFQLRQELLCAAGSRWLRSWGQHYSWVGSLSLNPPPHSVLCASTVERSEIESDMKEKCDMNPTLRSPYIVVALGNHHPV</sequence>